<sequence length="287" mass="32279">PGQKAWLSTRDLRFWLPSRKLSPRYVGPFRILRQINPVTYRLELPAHYRISPSFHVSLLKPVHPASGPTTEEREPPLQLDIDGAPAYLVKEILDSRRHGGRLQYLVDWEGYGPEERSWVAAKDILDLSLTQEFHQAHTNCPAPRPRGRLWRTPGGVHRGRDSVTSASDHSFIQPPEGDVSRILNTASSSLIPSCLHLLKAMLFVHYVAKYCQFTLSLSSIFHSHGLFACVCLLPAFDLDFWITDLDVFAIWTAAIVCNPLTAYDICSPFASVCAVVLNKSLHMDSNP</sequence>
<feature type="domain" description="Chromo" evidence="2">
    <location>
        <begin position="87"/>
        <end position="145"/>
    </location>
</feature>
<evidence type="ECO:0000256" key="1">
    <source>
        <dbReference type="ARBA" id="ARBA00004123"/>
    </source>
</evidence>
<dbReference type="InterPro" id="IPR056924">
    <property type="entry name" value="SH3_Tf2-1"/>
</dbReference>
<dbReference type="InterPro" id="IPR023780">
    <property type="entry name" value="Chromo_domain"/>
</dbReference>
<dbReference type="Ensembl" id="ENSCCRT00000121587.1">
    <property type="protein sequence ID" value="ENSCCRP00000135835.1"/>
    <property type="gene ID" value="ENSCCRG00000067662.1"/>
</dbReference>
<comment type="subcellular location">
    <subcellularLocation>
        <location evidence="1">Nucleus</location>
    </subcellularLocation>
</comment>
<dbReference type="GO" id="GO:0005634">
    <property type="term" value="C:nucleus"/>
    <property type="evidence" value="ECO:0007669"/>
    <property type="project" value="UniProtKB-SubCell"/>
</dbReference>
<reference evidence="3" key="1">
    <citation type="submission" date="2025-08" db="UniProtKB">
        <authorList>
            <consortium name="Ensembl"/>
        </authorList>
    </citation>
    <scope>IDENTIFICATION</scope>
</reference>
<dbReference type="Gene3D" id="2.40.50.40">
    <property type="match status" value="1"/>
</dbReference>
<dbReference type="GeneTree" id="ENSGT01120000272472"/>
<protein>
    <recommendedName>
        <fullName evidence="2">Chromo domain-containing protein</fullName>
    </recommendedName>
</protein>
<dbReference type="PANTHER" id="PTHR46148">
    <property type="entry name" value="CHROMO DOMAIN-CONTAINING PROTEIN"/>
    <property type="match status" value="1"/>
</dbReference>
<keyword evidence="4" id="KW-1185">Reference proteome</keyword>
<reference evidence="3" key="2">
    <citation type="submission" date="2025-09" db="UniProtKB">
        <authorList>
            <consortium name="Ensembl"/>
        </authorList>
    </citation>
    <scope>IDENTIFICATION</scope>
</reference>
<dbReference type="AlphaFoldDB" id="A0A9J8A397"/>
<dbReference type="Proteomes" id="UP001108240">
    <property type="component" value="Unplaced"/>
</dbReference>
<dbReference type="Pfam" id="PF00385">
    <property type="entry name" value="Chromo"/>
    <property type="match status" value="1"/>
</dbReference>
<organism evidence="3 4">
    <name type="scientific">Cyprinus carpio carpio</name>
    <dbReference type="NCBI Taxonomy" id="630221"/>
    <lineage>
        <taxon>Eukaryota</taxon>
        <taxon>Metazoa</taxon>
        <taxon>Chordata</taxon>
        <taxon>Craniata</taxon>
        <taxon>Vertebrata</taxon>
        <taxon>Euteleostomi</taxon>
        <taxon>Actinopterygii</taxon>
        <taxon>Neopterygii</taxon>
        <taxon>Teleostei</taxon>
        <taxon>Ostariophysi</taxon>
        <taxon>Cypriniformes</taxon>
        <taxon>Cyprinidae</taxon>
        <taxon>Cyprininae</taxon>
        <taxon>Cyprinus</taxon>
    </lineage>
</organism>
<dbReference type="InterPro" id="IPR016197">
    <property type="entry name" value="Chromo-like_dom_sf"/>
</dbReference>
<proteinExistence type="predicted"/>
<dbReference type="SMART" id="SM00298">
    <property type="entry name" value="CHROMO"/>
    <property type="match status" value="1"/>
</dbReference>
<dbReference type="PANTHER" id="PTHR46148:SF52">
    <property type="entry name" value="OS04G0603800 PROTEIN"/>
    <property type="match status" value="1"/>
</dbReference>
<accession>A0A9J8A397</accession>
<dbReference type="InterPro" id="IPR000953">
    <property type="entry name" value="Chromo/chromo_shadow_dom"/>
</dbReference>
<evidence type="ECO:0000259" key="2">
    <source>
        <dbReference type="PROSITE" id="PS50013"/>
    </source>
</evidence>
<dbReference type="PROSITE" id="PS50013">
    <property type="entry name" value="CHROMO_2"/>
    <property type="match status" value="1"/>
</dbReference>
<evidence type="ECO:0000313" key="3">
    <source>
        <dbReference type="Ensembl" id="ENSCCRP00000135835.1"/>
    </source>
</evidence>
<evidence type="ECO:0000313" key="4">
    <source>
        <dbReference type="Proteomes" id="UP001108240"/>
    </source>
</evidence>
<dbReference type="Pfam" id="PF24626">
    <property type="entry name" value="SH3_Tf2-1"/>
    <property type="match status" value="1"/>
</dbReference>
<name>A0A9J8A397_CYPCA</name>
<dbReference type="SUPFAM" id="SSF54160">
    <property type="entry name" value="Chromo domain-like"/>
    <property type="match status" value="1"/>
</dbReference>